<organism evidence="1 2">
    <name type="scientific">Elsinoe batatas</name>
    <dbReference type="NCBI Taxonomy" id="2601811"/>
    <lineage>
        <taxon>Eukaryota</taxon>
        <taxon>Fungi</taxon>
        <taxon>Dikarya</taxon>
        <taxon>Ascomycota</taxon>
        <taxon>Pezizomycotina</taxon>
        <taxon>Dothideomycetes</taxon>
        <taxon>Dothideomycetidae</taxon>
        <taxon>Myriangiales</taxon>
        <taxon>Elsinoaceae</taxon>
        <taxon>Elsinoe</taxon>
    </lineage>
</organism>
<proteinExistence type="predicted"/>
<dbReference type="Proteomes" id="UP000809789">
    <property type="component" value="Unassembled WGS sequence"/>
</dbReference>
<name>A0A8K0KUR3_9PEZI</name>
<evidence type="ECO:0000313" key="1">
    <source>
        <dbReference type="EMBL" id="KAG8622998.1"/>
    </source>
</evidence>
<dbReference type="EMBL" id="JAESVG020000010">
    <property type="protein sequence ID" value="KAG8622998.1"/>
    <property type="molecule type" value="Genomic_DNA"/>
</dbReference>
<gene>
    <name evidence="1" type="ORF">KVT40_007974</name>
</gene>
<evidence type="ECO:0000313" key="2">
    <source>
        <dbReference type="Proteomes" id="UP000809789"/>
    </source>
</evidence>
<accession>A0A8K0KUR3</accession>
<reference evidence="1" key="1">
    <citation type="submission" date="2021-07" db="EMBL/GenBank/DDBJ databases">
        <title>Elsinoe batatas strain:CRI-CJ2 Genome sequencing and assembly.</title>
        <authorList>
            <person name="Huang L."/>
        </authorList>
    </citation>
    <scope>NUCLEOTIDE SEQUENCE</scope>
    <source>
        <strain evidence="1">CRI-CJ2</strain>
    </source>
</reference>
<comment type="caution">
    <text evidence="1">The sequence shown here is derived from an EMBL/GenBank/DDBJ whole genome shotgun (WGS) entry which is preliminary data.</text>
</comment>
<sequence length="53" mass="5882">MALWPQNGHQMSFFDGVSSDFSHLVQAHLCCFSSVPFIKISRSVVPSIGVSWI</sequence>
<keyword evidence="2" id="KW-1185">Reference proteome</keyword>
<dbReference type="OrthoDB" id="10280857at2759"/>
<dbReference type="AlphaFoldDB" id="A0A8K0KUR3"/>
<protein>
    <submittedName>
        <fullName evidence="1">Uncharacterized protein</fullName>
    </submittedName>
</protein>